<dbReference type="Pfam" id="PF02374">
    <property type="entry name" value="ArsA_ATPase"/>
    <property type="match status" value="2"/>
</dbReference>
<comment type="caution">
    <text evidence="3">The sequence shown here is derived from an EMBL/GenBank/DDBJ whole genome shotgun (WGS) entry which is preliminary data.</text>
</comment>
<dbReference type="Proteomes" id="UP000037267">
    <property type="component" value="Unassembled WGS sequence"/>
</dbReference>
<dbReference type="AlphaFoldDB" id="A0A0L0W718"/>
<sequence length="615" mass="70266">MDTKFIFFSGKGGVGKTSMACTTAVYHASKGKKTLIVTTDPAANLSDVFEQEIGHRVTQIDNVKNLYAMEIDPDKATDEYKERSIAPMRDFFDDEMIQIVDEQLSGPCTVEMASFDKFIDFMEDDSYDIIVFDTAPTGHTIRLLELPADWSKHIESSSQGSGQTCMGPVSLIQDNKKKYDDAVEKLRNKEKTEFIFVMQGEGTSLEETIRSSKELEEIGIKTSKIIVNGLIPKEESSNVFFKERYDMQQKYLKKTMDIFKDIDIQPIQLLNNEVKGLNMLIKLSEQLFNDCIDISVMKNKEAEDSLSEDILKKENIEEKPFEDSLIYPKKGKRKNIFFSGKGGVGKTSMACITAVKTASRGYKTLLMTTDPAAHIGNVLEKPVNDEITKIDEINNLYAVKIDQKKVTEEYKESVLSDAREKFDENTIKIMAEELDSPCTEEMASFQKFIEYASRNDFEVIVFDTAPTGHTLRLLELPMDWSKQLQFKAGESTELSEEDKKQKERFDEVIEMMKDKESTTFAFVMYPEKTPIIEAYRASKELETLDINTQLVIANLIIPENQAQTSFFKNRRNMQLKYIDEIKTIFRDVALVKVPMFDREIKGIDMINDIADCIFK</sequence>
<evidence type="ECO:0000313" key="4">
    <source>
        <dbReference type="Proteomes" id="UP000037267"/>
    </source>
</evidence>
<dbReference type="GO" id="GO:0005524">
    <property type="term" value="F:ATP binding"/>
    <property type="evidence" value="ECO:0007669"/>
    <property type="project" value="InterPro"/>
</dbReference>
<accession>A0A0L0W718</accession>
<feature type="domain" description="ArsA/GET3 Anion-transporting ATPase-like" evidence="2">
    <location>
        <begin position="334"/>
        <end position="614"/>
    </location>
</feature>
<organism evidence="3 4">
    <name type="scientific">Gottschalkia purinilytica</name>
    <name type="common">Clostridium purinilyticum</name>
    <dbReference type="NCBI Taxonomy" id="1503"/>
    <lineage>
        <taxon>Bacteria</taxon>
        <taxon>Bacillati</taxon>
        <taxon>Bacillota</taxon>
        <taxon>Tissierellia</taxon>
        <taxon>Tissierellales</taxon>
        <taxon>Gottschalkiaceae</taxon>
        <taxon>Gottschalkia</taxon>
    </lineage>
</organism>
<dbReference type="SUPFAM" id="SSF52540">
    <property type="entry name" value="P-loop containing nucleoside triphosphate hydrolases"/>
    <property type="match status" value="2"/>
</dbReference>
<dbReference type="InterPro" id="IPR016300">
    <property type="entry name" value="ATPase_ArsA/GET3"/>
</dbReference>
<keyword evidence="4" id="KW-1185">Reference proteome</keyword>
<evidence type="ECO:0000313" key="3">
    <source>
        <dbReference type="EMBL" id="KNF07309.1"/>
    </source>
</evidence>
<dbReference type="InterPro" id="IPR027417">
    <property type="entry name" value="P-loop_NTPase"/>
</dbReference>
<evidence type="ECO:0000256" key="1">
    <source>
        <dbReference type="ARBA" id="ARBA00011040"/>
    </source>
</evidence>
<protein>
    <submittedName>
        <fullName evidence="3">Transport-energizing ATPase, TRC40/GET3/ArsA family</fullName>
    </submittedName>
</protein>
<dbReference type="NCBIfam" id="TIGR00345">
    <property type="entry name" value="GET3_arsA_TRC40"/>
    <property type="match status" value="2"/>
</dbReference>
<dbReference type="GO" id="GO:0016887">
    <property type="term" value="F:ATP hydrolysis activity"/>
    <property type="evidence" value="ECO:0007669"/>
    <property type="project" value="InterPro"/>
</dbReference>
<dbReference type="PATRIC" id="fig|1503.3.peg.857"/>
<dbReference type="STRING" id="1503.CLPU_19c00450"/>
<dbReference type="Gene3D" id="3.40.50.300">
    <property type="entry name" value="P-loop containing nucleotide triphosphate hydrolases"/>
    <property type="match status" value="2"/>
</dbReference>
<dbReference type="PANTHER" id="PTHR10803:SF3">
    <property type="entry name" value="ATPASE GET3"/>
    <property type="match status" value="1"/>
</dbReference>
<dbReference type="PANTHER" id="PTHR10803">
    <property type="entry name" value="ARSENICAL PUMP-DRIVING ATPASE ARSENITE-TRANSLOCATING ATPASE"/>
    <property type="match status" value="1"/>
</dbReference>
<dbReference type="OrthoDB" id="9780677at2"/>
<dbReference type="InterPro" id="IPR025723">
    <property type="entry name" value="ArsA/GET3_ATPase-like"/>
</dbReference>
<reference evidence="4" key="1">
    <citation type="submission" date="2015-07" db="EMBL/GenBank/DDBJ databases">
        <title>Draft genome sequence of the purine-degrading Gottschalkia purinilyticum DSM 1384 (formerly Clostridium purinilyticum).</title>
        <authorList>
            <person name="Poehlein A."/>
            <person name="Schiel-Bengelsdorf B."/>
            <person name="Bengelsdorf F.R."/>
            <person name="Daniel R."/>
            <person name="Duerre P."/>
        </authorList>
    </citation>
    <scope>NUCLEOTIDE SEQUENCE [LARGE SCALE GENOMIC DNA]</scope>
    <source>
        <strain evidence="4">DSM 1384</strain>
    </source>
</reference>
<dbReference type="EMBL" id="LGSS01000019">
    <property type="protein sequence ID" value="KNF07309.1"/>
    <property type="molecule type" value="Genomic_DNA"/>
</dbReference>
<dbReference type="CDD" id="cd02035">
    <property type="entry name" value="ArsA"/>
    <property type="match status" value="2"/>
</dbReference>
<name>A0A0L0W718_GOTPU</name>
<evidence type="ECO:0000259" key="2">
    <source>
        <dbReference type="Pfam" id="PF02374"/>
    </source>
</evidence>
<proteinExistence type="inferred from homology"/>
<feature type="domain" description="ArsA/GET3 Anion-transporting ATPase-like" evidence="2">
    <location>
        <begin position="3"/>
        <end position="288"/>
    </location>
</feature>
<comment type="similarity">
    <text evidence="1">Belongs to the arsA ATPase family.</text>
</comment>
<gene>
    <name evidence="3" type="ORF">CLPU_19c00450</name>
</gene>
<dbReference type="RefSeq" id="WP_050378535.1">
    <property type="nucleotide sequence ID" value="NZ_LGSS01000019.1"/>
</dbReference>